<evidence type="ECO:0000256" key="1">
    <source>
        <dbReference type="SAM" id="Coils"/>
    </source>
</evidence>
<evidence type="ECO:0000313" key="3">
    <source>
        <dbReference type="EMBL" id="BAJ00402.1"/>
    </source>
</evidence>
<sequence length="143" mass="15967">MPAIIVYSNFSVPAVKEFYMEWPLIIASLVLGILLGYVGHTILARNSESDGKGKAHEQTKLELSQHKQEVTDHFELHHKQLAELTEQLNKVNKQWNEAANSLAPKSKAKPLASLVGNETNHDTISVQDDELDSENVIIVNQNN</sequence>
<feature type="transmembrane region" description="Helical" evidence="2">
    <location>
        <begin position="22"/>
        <end position="44"/>
    </location>
</feature>
<organism evidence="3 4">
    <name type="scientific">Shewanella violacea (strain JCM 10179 / CIP 106290 / LMG 19151 / DSS12)</name>
    <dbReference type="NCBI Taxonomy" id="637905"/>
    <lineage>
        <taxon>Bacteria</taxon>
        <taxon>Pseudomonadati</taxon>
        <taxon>Pseudomonadota</taxon>
        <taxon>Gammaproteobacteria</taxon>
        <taxon>Alteromonadales</taxon>
        <taxon>Shewanellaceae</taxon>
        <taxon>Shewanella</taxon>
    </lineage>
</organism>
<protein>
    <submittedName>
        <fullName evidence="3">Uncharacterized protein</fullName>
    </submittedName>
</protein>
<dbReference type="KEGG" id="svo:SVI_0431"/>
<gene>
    <name evidence="3" type="ordered locus">SVI_0431</name>
</gene>
<proteinExistence type="predicted"/>
<dbReference type="eggNOG" id="COG3105">
    <property type="taxonomic scope" value="Bacteria"/>
</dbReference>
<dbReference type="STRING" id="637905.SVI_0431"/>
<dbReference type="Proteomes" id="UP000002350">
    <property type="component" value="Chromosome"/>
</dbReference>
<keyword evidence="4" id="KW-1185">Reference proteome</keyword>
<dbReference type="EMBL" id="AP011177">
    <property type="protein sequence ID" value="BAJ00402.1"/>
    <property type="molecule type" value="Genomic_DNA"/>
</dbReference>
<feature type="coiled-coil region" evidence="1">
    <location>
        <begin position="74"/>
        <end position="101"/>
    </location>
</feature>
<keyword evidence="2" id="KW-0472">Membrane</keyword>
<dbReference type="AlphaFoldDB" id="D4ZF22"/>
<accession>D4ZF22</accession>
<evidence type="ECO:0000313" key="4">
    <source>
        <dbReference type="Proteomes" id="UP000002350"/>
    </source>
</evidence>
<dbReference type="Pfam" id="PF06295">
    <property type="entry name" value="ZapG-like"/>
    <property type="match status" value="1"/>
</dbReference>
<dbReference type="InterPro" id="IPR009386">
    <property type="entry name" value="ZapG-like"/>
</dbReference>
<reference evidence="4" key="1">
    <citation type="journal article" date="2010" name="Mol. Biosyst.">
        <title>Complete genome sequence and comparative analysis of Shewanella violacea, a psychrophilic and piezophilic bacterium from deep sea floor sediments.</title>
        <authorList>
            <person name="Aono E."/>
            <person name="Baba T."/>
            <person name="Ara T."/>
            <person name="Nishi T."/>
            <person name="Nakamichi T."/>
            <person name="Inamoto E."/>
            <person name="Toyonaga H."/>
            <person name="Hasegawa M."/>
            <person name="Takai Y."/>
            <person name="Okumura Y."/>
            <person name="Baba M."/>
            <person name="Tomita M."/>
            <person name="Kato C."/>
            <person name="Oshima T."/>
            <person name="Nakasone K."/>
            <person name="Mori H."/>
        </authorList>
    </citation>
    <scope>NUCLEOTIDE SEQUENCE [LARGE SCALE GENOMIC DNA]</scope>
    <source>
        <strain evidence="4">JCM 10179 / CIP 106290 / LMG 19151 / DSS12</strain>
    </source>
</reference>
<keyword evidence="1" id="KW-0175">Coiled coil</keyword>
<name>D4ZF22_SHEVD</name>
<dbReference type="HOGENOM" id="CLU_163402_0_0_6"/>
<keyword evidence="2" id="KW-0812">Transmembrane</keyword>
<evidence type="ECO:0000256" key="2">
    <source>
        <dbReference type="SAM" id="Phobius"/>
    </source>
</evidence>
<keyword evidence="2" id="KW-1133">Transmembrane helix</keyword>